<dbReference type="EMBL" id="CAUYUJ010014168">
    <property type="protein sequence ID" value="CAK0837645.1"/>
    <property type="molecule type" value="Genomic_DNA"/>
</dbReference>
<evidence type="ECO:0000313" key="3">
    <source>
        <dbReference type="EMBL" id="CAK0837645.1"/>
    </source>
</evidence>
<comment type="caution">
    <text evidence="3">The sequence shown here is derived from an EMBL/GenBank/DDBJ whole genome shotgun (WGS) entry which is preliminary data.</text>
</comment>
<reference evidence="3" key="1">
    <citation type="submission" date="2023-10" db="EMBL/GenBank/DDBJ databases">
        <authorList>
            <person name="Chen Y."/>
            <person name="Shah S."/>
            <person name="Dougan E. K."/>
            <person name="Thang M."/>
            <person name="Chan C."/>
        </authorList>
    </citation>
    <scope>NUCLEOTIDE SEQUENCE [LARGE SCALE GENOMIC DNA]</scope>
</reference>
<evidence type="ECO:0008006" key="5">
    <source>
        <dbReference type="Google" id="ProtNLM"/>
    </source>
</evidence>
<organism evidence="3 4">
    <name type="scientific">Prorocentrum cordatum</name>
    <dbReference type="NCBI Taxonomy" id="2364126"/>
    <lineage>
        <taxon>Eukaryota</taxon>
        <taxon>Sar</taxon>
        <taxon>Alveolata</taxon>
        <taxon>Dinophyceae</taxon>
        <taxon>Prorocentrales</taxon>
        <taxon>Prorocentraceae</taxon>
        <taxon>Prorocentrum</taxon>
    </lineage>
</organism>
<proteinExistence type="predicted"/>
<evidence type="ECO:0000256" key="1">
    <source>
        <dbReference type="SAM" id="MobiDB-lite"/>
    </source>
</evidence>
<name>A0ABN9SYG5_9DINO</name>
<keyword evidence="2" id="KW-0472">Membrane</keyword>
<sequence>MRADRSPFLPLQLPLDSDCEPGAIAPRALRAPREQRTLAGAAALSAAAAALALLVVAWRAGPSTGTATLASPEAIIVEAAGNVSGADPNETDKCSQTGASCDLSKCCSEPGAKCYKKDDGWSSCNQTCNPYYMWTVDDGWVKTNETVWDCEEIRLPCTENGASCALSKCCSDPYAKCYKKNAGWSSCNQTCDPNSKWMDDRWVKTNETVWDCEVISVGSTDVSTDSDAGNVAATRARRAGQSCDRPMCCSEPGARCYKKDDGWSSCNQTCGGTTNSMWMYDRWVKTDNSVWDCKDLTVTPVESADPIKDAEAEDETGTCSQNGASCTHSKCCSEPGSKCYKKDDGWSSCNQTCDPNSKWTVDYGWVKTNETVWDCEEIRLPCTENGASCALSKCCSDPYAKCYKKSAGWSSCNQTCDPNSKWMDDRWVKTNETVWDCEVISVDSTDVSTDSDAGNVAATACSQTGQSCEQTMCCSEPGAKCYKKNDGWSSCNQTCDPNSKCGWMTAGSRPTKQFGIVRSSVLVVPMFRLTPMPAMSLLPRARRQGSLANRPCVWTVDNGWVKTNETVWDCEEIRSCNQTCDPNSMWMKDRWVKTDNSVWDCKDLTVTPVESADPIKDAEAEDETGTCSQNGASCTHSKCCSEPGSKCYKKDDGWSSCNQTCDPNSKWTVDDGWVKTNETVWDCEEIRLPCTENGASCALSKCCSDPYAKCYKKSAGWSSCNQTCDPNSKWMDDRWVKTNETVWDCELVQPNLRPKLHVDDGPLGQDDNSVWDCKDLTVTPVESADPIKDAEAEDENGTCSQNGASCTNSKCCSEPGSKCYKKDDDWSSCNQTCNPYYVWTEDNGWVKTNETVWDCEEIRLPCTENGASCALSKCCSDPYAKCYKKSAGWSSCNRTCDPNSKWMDDRWVKTNETVWDCEVISVDSTDVSTDSDAGNVAATDVPADSASSSDASTASACSQTGQSCEQTMCCSEPDAKCYKKNDWWSSCNQTCDPNSMWTEDNGWVKTDKKVWDCEEIRLPCTENGASCALSKCCSDPYAKCYKKNAGWSSCNRTCDPNSMWMKDRWVKTDNSVWDCEVISIEEAPKSVWDVLVRIWNIWR</sequence>
<evidence type="ECO:0000256" key="2">
    <source>
        <dbReference type="SAM" id="Phobius"/>
    </source>
</evidence>
<protein>
    <recommendedName>
        <fullName evidence="5">Cellulase</fullName>
    </recommendedName>
</protein>
<dbReference type="Proteomes" id="UP001189429">
    <property type="component" value="Unassembled WGS sequence"/>
</dbReference>
<keyword evidence="4" id="KW-1185">Reference proteome</keyword>
<keyword evidence="2" id="KW-1133">Transmembrane helix</keyword>
<evidence type="ECO:0000313" key="4">
    <source>
        <dbReference type="Proteomes" id="UP001189429"/>
    </source>
</evidence>
<accession>A0ABN9SYG5</accession>
<keyword evidence="2" id="KW-0812">Transmembrane</keyword>
<gene>
    <name evidence="3" type="ORF">PCOR1329_LOCUS33783</name>
</gene>
<feature type="transmembrane region" description="Helical" evidence="2">
    <location>
        <begin position="37"/>
        <end position="58"/>
    </location>
</feature>
<feature type="region of interest" description="Disordered" evidence="1">
    <location>
        <begin position="926"/>
        <end position="951"/>
    </location>
</feature>